<dbReference type="SUPFAM" id="SSF48695">
    <property type="entry name" value="Multiheme cytochromes"/>
    <property type="match status" value="1"/>
</dbReference>
<dbReference type="NCBIfam" id="TIGR01909">
    <property type="entry name" value="C_GCAxxG_C_C"/>
    <property type="match status" value="1"/>
</dbReference>
<dbReference type="STRING" id="1121302.SAMN02745163_00643"/>
<evidence type="ECO:0000313" key="1">
    <source>
        <dbReference type="EMBL" id="SHI68695.1"/>
    </source>
</evidence>
<dbReference type="EMBL" id="FQZB01000004">
    <property type="protein sequence ID" value="SHI68695.1"/>
    <property type="molecule type" value="Genomic_DNA"/>
</dbReference>
<dbReference type="Proteomes" id="UP000184310">
    <property type="component" value="Unassembled WGS sequence"/>
</dbReference>
<dbReference type="Pfam" id="PF09719">
    <property type="entry name" value="C_GCAxxG_C_C"/>
    <property type="match status" value="1"/>
</dbReference>
<reference evidence="1 2" key="1">
    <citation type="submission" date="2016-11" db="EMBL/GenBank/DDBJ databases">
        <authorList>
            <person name="Jaros S."/>
            <person name="Januszkiewicz K."/>
            <person name="Wedrychowicz H."/>
        </authorList>
    </citation>
    <scope>NUCLEOTIDE SEQUENCE [LARGE SCALE GENOMIC DNA]</scope>
    <source>
        <strain evidence="1 2">DSM 21758</strain>
    </source>
</reference>
<dbReference type="RefSeq" id="WP_072985222.1">
    <property type="nucleotide sequence ID" value="NZ_FQZB01000004.1"/>
</dbReference>
<protein>
    <submittedName>
        <fullName evidence="1">C_GCAxxG_C_C family probable redox protein</fullName>
    </submittedName>
</protein>
<dbReference type="InterPro" id="IPR036280">
    <property type="entry name" value="Multihaem_cyt_sf"/>
</dbReference>
<organism evidence="1 2">
    <name type="scientific">Clostridium cavendishii DSM 21758</name>
    <dbReference type="NCBI Taxonomy" id="1121302"/>
    <lineage>
        <taxon>Bacteria</taxon>
        <taxon>Bacillati</taxon>
        <taxon>Bacillota</taxon>
        <taxon>Clostridia</taxon>
        <taxon>Eubacteriales</taxon>
        <taxon>Clostridiaceae</taxon>
        <taxon>Clostridium</taxon>
    </lineage>
</organism>
<keyword evidence="2" id="KW-1185">Reference proteome</keyword>
<evidence type="ECO:0000313" key="2">
    <source>
        <dbReference type="Proteomes" id="UP000184310"/>
    </source>
</evidence>
<proteinExistence type="predicted"/>
<accession>A0A1M6D622</accession>
<sequence>MTKASEYHKQGFTCGEAVIKAYNDEHKTNIRVSLGSGMGTGFTVGSVCGSVGAATVVIGALKGRENKTDLNEARQYTKELMQSVREKYGSEICKDLKKNGVTCSEIIDYTYETLNSILDKHK</sequence>
<dbReference type="InterPro" id="IPR010181">
    <property type="entry name" value="CGCAxxGCC_motif"/>
</dbReference>
<dbReference type="AlphaFoldDB" id="A0A1M6D622"/>
<name>A0A1M6D622_9CLOT</name>
<dbReference type="OrthoDB" id="1624765at2"/>
<gene>
    <name evidence="1" type="ORF">SAMN02745163_00643</name>
</gene>